<evidence type="ECO:0000259" key="5">
    <source>
        <dbReference type="SMART" id="SM00559"/>
    </source>
</evidence>
<dbReference type="Proteomes" id="UP000004926">
    <property type="component" value="Chromosome"/>
</dbReference>
<sequence length="299" mass="32338">MRTVWKGTIGLGSFAIPVKAYSATSEPGTGLVQVHTTDGGRLRYRRVCEVDGAEVPAEEIGKGYQSAGGDVVVLSEEELASLAGAAAESIRIQCFVRGEQIDPLLHSKSYYLEPEVSANKPYVLLCEALRLADRVAVVKVALRQRETLGVLRVAGQVLVLQTLHWPQAVRGADFPFLHEDVDLRVAQVRAAANLIENLSGDFEPHRFTDGYPDAVSALVEARLEGTDVVRPTEPEQEEGVAELLATLREHAQQRADTDQLAARRTAVNRAEAAAGEAKQAERKARKAASKARAAPKGSR</sequence>
<dbReference type="Gene3D" id="2.40.290.10">
    <property type="match status" value="1"/>
</dbReference>
<dbReference type="RefSeq" id="WP_009153021.1">
    <property type="nucleotide sequence ID" value="NZ_CM001439.1"/>
</dbReference>
<keyword evidence="2 3" id="KW-0233">DNA recombination</keyword>
<evidence type="ECO:0000256" key="1">
    <source>
        <dbReference type="ARBA" id="ARBA00023125"/>
    </source>
</evidence>
<evidence type="ECO:0000256" key="3">
    <source>
        <dbReference type="HAMAP-Rule" id="MF_01875"/>
    </source>
</evidence>
<dbReference type="EMBL" id="CM001439">
    <property type="protein sequence ID" value="EHR49635.1"/>
    <property type="molecule type" value="Genomic_DNA"/>
</dbReference>
<dbReference type="eggNOG" id="COG1273">
    <property type="taxonomic scope" value="Bacteria"/>
</dbReference>
<comment type="function">
    <text evidence="3">With LigD forms a non-homologous end joining (NHEJ) DNA repair enzyme, which repairs dsDNA breaks with reduced fidelity. Binds linear dsDNA with 5'- and 3'- overhangs but not closed circular dsDNA nor ssDNA. Recruits and stimulates the ligase activity of LigD.</text>
</comment>
<evidence type="ECO:0000313" key="7">
    <source>
        <dbReference type="Proteomes" id="UP000004926"/>
    </source>
</evidence>
<protein>
    <recommendedName>
        <fullName evidence="3">Non-homologous end joining protein Ku</fullName>
    </recommendedName>
</protein>
<name>H5WZH3_9PSEU</name>
<dbReference type="InterPro" id="IPR016194">
    <property type="entry name" value="SPOC-like_C_dom_sf"/>
</dbReference>
<dbReference type="AlphaFoldDB" id="H5WZH3"/>
<dbReference type="InterPro" id="IPR009187">
    <property type="entry name" value="Prok_Ku"/>
</dbReference>
<dbReference type="SMART" id="SM00559">
    <property type="entry name" value="Ku78"/>
    <property type="match status" value="1"/>
</dbReference>
<evidence type="ECO:0000256" key="4">
    <source>
        <dbReference type="SAM" id="MobiDB-lite"/>
    </source>
</evidence>
<organism evidence="6 7">
    <name type="scientific">Saccharomonospora marina XMU15</name>
    <dbReference type="NCBI Taxonomy" id="882083"/>
    <lineage>
        <taxon>Bacteria</taxon>
        <taxon>Bacillati</taxon>
        <taxon>Actinomycetota</taxon>
        <taxon>Actinomycetes</taxon>
        <taxon>Pseudonocardiales</taxon>
        <taxon>Pseudonocardiaceae</taxon>
        <taxon>Saccharomonospora</taxon>
    </lineage>
</organism>
<comment type="similarity">
    <text evidence="3">Belongs to the prokaryotic Ku family.</text>
</comment>
<comment type="subunit">
    <text evidence="3">Homodimer. Interacts with LigD.</text>
</comment>
<dbReference type="Pfam" id="PF02735">
    <property type="entry name" value="Ku"/>
    <property type="match status" value="1"/>
</dbReference>
<dbReference type="HAMAP" id="MF_01875">
    <property type="entry name" value="Prokaryotic_Ku"/>
    <property type="match status" value="1"/>
</dbReference>
<dbReference type="HOGENOM" id="CLU_048975_1_0_11"/>
<reference evidence="6 7" key="1">
    <citation type="journal article" date="2012" name="Stand. Genomic Sci.">
        <title>Genome sequence of the ocean sediment bacterium Saccharomonospora marina type strain (XMU15(T)).</title>
        <authorList>
            <person name="Klenk H.P."/>
            <person name="Lu M."/>
            <person name="Lucas S."/>
            <person name="Lapidus A."/>
            <person name="Copeland A."/>
            <person name="Pitluck S."/>
            <person name="Goodwin L.A."/>
            <person name="Han C."/>
            <person name="Tapia R."/>
            <person name="Brambilla E.M."/>
            <person name="Potter G."/>
            <person name="Land M."/>
            <person name="Ivanova N."/>
            <person name="Rohde M."/>
            <person name="Goker M."/>
            <person name="Detter J.C."/>
            <person name="Li W.J."/>
            <person name="Kyrpides N.C."/>
            <person name="Woyke T."/>
        </authorList>
    </citation>
    <scope>NUCLEOTIDE SEQUENCE [LARGE SCALE GENOMIC DNA]</scope>
    <source>
        <strain evidence="6 7">XMU15</strain>
    </source>
</reference>
<proteinExistence type="inferred from homology"/>
<keyword evidence="3" id="KW-0234">DNA repair</keyword>
<dbReference type="OrthoDB" id="9795084at2"/>
<dbReference type="PANTHER" id="PTHR41251:SF1">
    <property type="entry name" value="NON-HOMOLOGOUS END JOINING PROTEIN KU"/>
    <property type="match status" value="1"/>
</dbReference>
<dbReference type="NCBIfam" id="TIGR02772">
    <property type="entry name" value="Ku_bact"/>
    <property type="match status" value="1"/>
</dbReference>
<evidence type="ECO:0000256" key="2">
    <source>
        <dbReference type="ARBA" id="ARBA00023172"/>
    </source>
</evidence>
<feature type="domain" description="Ku" evidence="5">
    <location>
        <begin position="52"/>
        <end position="180"/>
    </location>
</feature>
<dbReference type="PIRSF" id="PIRSF006493">
    <property type="entry name" value="Prok_Ku"/>
    <property type="match status" value="1"/>
</dbReference>
<feature type="compositionally biased region" description="Low complexity" evidence="4">
    <location>
        <begin position="290"/>
        <end position="299"/>
    </location>
</feature>
<gene>
    <name evidence="3" type="primary">ku</name>
    <name evidence="6" type="ORF">SacmaDRAFT_1356</name>
</gene>
<dbReference type="GO" id="GO:0003690">
    <property type="term" value="F:double-stranded DNA binding"/>
    <property type="evidence" value="ECO:0007669"/>
    <property type="project" value="UniProtKB-UniRule"/>
</dbReference>
<evidence type="ECO:0000313" key="6">
    <source>
        <dbReference type="EMBL" id="EHR49635.1"/>
    </source>
</evidence>
<dbReference type="GO" id="GO:0006303">
    <property type="term" value="P:double-strand break repair via nonhomologous end joining"/>
    <property type="evidence" value="ECO:0007669"/>
    <property type="project" value="UniProtKB-UniRule"/>
</dbReference>
<dbReference type="PANTHER" id="PTHR41251">
    <property type="entry name" value="NON-HOMOLOGOUS END JOINING PROTEIN KU"/>
    <property type="match status" value="1"/>
</dbReference>
<dbReference type="InterPro" id="IPR006164">
    <property type="entry name" value="DNA_bd_Ku70/Ku80"/>
</dbReference>
<keyword evidence="7" id="KW-1185">Reference proteome</keyword>
<feature type="region of interest" description="Disordered" evidence="4">
    <location>
        <begin position="266"/>
        <end position="299"/>
    </location>
</feature>
<keyword evidence="1 3" id="KW-0238">DNA-binding</keyword>
<dbReference type="STRING" id="882083.SacmaDRAFT_1356"/>
<dbReference type="GO" id="GO:0006310">
    <property type="term" value="P:DNA recombination"/>
    <property type="evidence" value="ECO:0007669"/>
    <property type="project" value="UniProtKB-KW"/>
</dbReference>
<feature type="compositionally biased region" description="Low complexity" evidence="4">
    <location>
        <begin position="266"/>
        <end position="277"/>
    </location>
</feature>
<dbReference type="SUPFAM" id="SSF100939">
    <property type="entry name" value="SPOC domain-like"/>
    <property type="match status" value="1"/>
</dbReference>
<keyword evidence="3" id="KW-0227">DNA damage</keyword>
<accession>H5WZH3</accession>